<dbReference type="Proteomes" id="UP000188268">
    <property type="component" value="Unassembled WGS sequence"/>
</dbReference>
<dbReference type="PANTHER" id="PTHR19338:SF73">
    <property type="entry name" value="DISEASE RESISTANCE PROTEIN RGA2-LIKE"/>
    <property type="match status" value="1"/>
</dbReference>
<dbReference type="OrthoDB" id="3027644at2759"/>
<evidence type="ECO:0000256" key="2">
    <source>
        <dbReference type="ARBA" id="ARBA00022741"/>
    </source>
</evidence>
<comment type="caution">
    <text evidence="5">The sequence shown here is derived from an EMBL/GenBank/DDBJ whole genome shotgun (WGS) entry which is preliminary data.</text>
</comment>
<dbReference type="GO" id="GO:0006952">
    <property type="term" value="P:defense response"/>
    <property type="evidence" value="ECO:0007669"/>
    <property type="project" value="UniProtKB-KW"/>
</dbReference>
<dbReference type="AlphaFoldDB" id="A0A1R3HJV5"/>
<dbReference type="PANTHER" id="PTHR19338">
    <property type="entry name" value="TRANSLOCASE OF INNER MITOCHONDRIAL MEMBRANE 13 HOMOLOG"/>
    <property type="match status" value="1"/>
</dbReference>
<proteinExistence type="predicted"/>
<feature type="domain" description="Disease resistance N-terminal" evidence="4">
    <location>
        <begin position="8"/>
        <end position="93"/>
    </location>
</feature>
<reference evidence="5 6" key="1">
    <citation type="submission" date="2013-09" db="EMBL/GenBank/DDBJ databases">
        <title>Corchorus capsularis genome sequencing.</title>
        <authorList>
            <person name="Alam M."/>
            <person name="Haque M.S."/>
            <person name="Islam M.S."/>
            <person name="Emdad E.M."/>
            <person name="Islam M.M."/>
            <person name="Ahmed B."/>
            <person name="Halim A."/>
            <person name="Hossen Q.M.M."/>
            <person name="Hossain M.Z."/>
            <person name="Ahmed R."/>
            <person name="Khan M.M."/>
            <person name="Islam R."/>
            <person name="Rashid M.M."/>
            <person name="Khan S.A."/>
            <person name="Rahman M.S."/>
            <person name="Alam M."/>
        </authorList>
    </citation>
    <scope>NUCLEOTIDE SEQUENCE [LARGE SCALE GENOMIC DNA]</scope>
    <source>
        <strain evidence="6">cv. CVL-1</strain>
        <tissue evidence="5">Whole seedling</tissue>
    </source>
</reference>
<dbReference type="InterPro" id="IPR041118">
    <property type="entry name" value="Rx_N"/>
</dbReference>
<evidence type="ECO:0000256" key="1">
    <source>
        <dbReference type="ARBA" id="ARBA00022737"/>
    </source>
</evidence>
<dbReference type="GO" id="GO:0000166">
    <property type="term" value="F:nucleotide binding"/>
    <property type="evidence" value="ECO:0007669"/>
    <property type="project" value="UniProtKB-KW"/>
</dbReference>
<dbReference type="STRING" id="210143.A0A1R3HJV5"/>
<dbReference type="Gene3D" id="1.20.5.4130">
    <property type="match status" value="1"/>
</dbReference>
<dbReference type="CDD" id="cd14798">
    <property type="entry name" value="RX-CC_like"/>
    <property type="match status" value="1"/>
</dbReference>
<dbReference type="Pfam" id="PF18052">
    <property type="entry name" value="Rx_N"/>
    <property type="match status" value="1"/>
</dbReference>
<evidence type="ECO:0000259" key="4">
    <source>
        <dbReference type="Pfam" id="PF18052"/>
    </source>
</evidence>
<accession>A0A1R3HJV5</accession>
<keyword evidence="1" id="KW-0677">Repeat</keyword>
<evidence type="ECO:0000313" key="5">
    <source>
        <dbReference type="EMBL" id="OMO70585.1"/>
    </source>
</evidence>
<dbReference type="Gramene" id="OMO70585">
    <property type="protein sequence ID" value="OMO70585"/>
    <property type="gene ID" value="CCACVL1_18782"/>
</dbReference>
<sequence length="104" mass="11653">MAMAAQAVISAVTGKLADFLIEEAKFLHGVEGQVLWIKRELESMQCFLTDAAQKQEVDARAGDLIRSIRDVAYDAEDIVETLILRKEQNKSAKVVKKFTSFFCD</sequence>
<protein>
    <submittedName>
        <fullName evidence="5">Disease resistance protein RPP13-like protein</fullName>
    </submittedName>
</protein>
<keyword evidence="3" id="KW-0611">Plant defense</keyword>
<keyword evidence="2" id="KW-0547">Nucleotide-binding</keyword>
<evidence type="ECO:0000256" key="3">
    <source>
        <dbReference type="ARBA" id="ARBA00022821"/>
    </source>
</evidence>
<keyword evidence="6" id="KW-1185">Reference proteome</keyword>
<dbReference type="EMBL" id="AWWV01011788">
    <property type="protein sequence ID" value="OMO70585.1"/>
    <property type="molecule type" value="Genomic_DNA"/>
</dbReference>
<evidence type="ECO:0000313" key="6">
    <source>
        <dbReference type="Proteomes" id="UP000188268"/>
    </source>
</evidence>
<dbReference type="InterPro" id="IPR038005">
    <property type="entry name" value="RX-like_CC"/>
</dbReference>
<organism evidence="5 6">
    <name type="scientific">Corchorus capsularis</name>
    <name type="common">Jute</name>
    <dbReference type="NCBI Taxonomy" id="210143"/>
    <lineage>
        <taxon>Eukaryota</taxon>
        <taxon>Viridiplantae</taxon>
        <taxon>Streptophyta</taxon>
        <taxon>Embryophyta</taxon>
        <taxon>Tracheophyta</taxon>
        <taxon>Spermatophyta</taxon>
        <taxon>Magnoliopsida</taxon>
        <taxon>eudicotyledons</taxon>
        <taxon>Gunneridae</taxon>
        <taxon>Pentapetalae</taxon>
        <taxon>rosids</taxon>
        <taxon>malvids</taxon>
        <taxon>Malvales</taxon>
        <taxon>Malvaceae</taxon>
        <taxon>Grewioideae</taxon>
        <taxon>Apeibeae</taxon>
        <taxon>Corchorus</taxon>
    </lineage>
</organism>
<gene>
    <name evidence="5" type="ORF">CCACVL1_18782</name>
</gene>
<dbReference type="OMA" id="QVKNSAC"/>
<name>A0A1R3HJV5_COCAP</name>